<reference evidence="2 3" key="1">
    <citation type="submission" date="2023-12" db="EMBL/GenBank/DDBJ databases">
        <title>Marinobacter qingdaonensis sp. nov., isolated from the intertidal sediment of Qingdao, PR China.</title>
        <authorList>
            <person name="Li Y."/>
        </authorList>
    </citation>
    <scope>NUCLEOTIDE SEQUENCE [LARGE SCALE GENOMIC DNA]</scope>
    <source>
        <strain evidence="2 3">ASW11-75</strain>
    </source>
</reference>
<evidence type="ECO:0000313" key="3">
    <source>
        <dbReference type="Proteomes" id="UP001305746"/>
    </source>
</evidence>
<dbReference type="PANTHER" id="PTHR24637:SF421">
    <property type="entry name" value="CUTICLE COLLAGEN DPY-2"/>
    <property type="match status" value="1"/>
</dbReference>
<dbReference type="SUPFAM" id="SSF50998">
    <property type="entry name" value="Quinoprotein alcohol dehydrogenase-like"/>
    <property type="match status" value="1"/>
</dbReference>
<dbReference type="EMBL" id="JAYDCJ010000001">
    <property type="protein sequence ID" value="MEA1079517.1"/>
    <property type="molecule type" value="Genomic_DNA"/>
</dbReference>
<name>A0ABU5NUU9_9GAMM</name>
<feature type="compositionally biased region" description="Low complexity" evidence="1">
    <location>
        <begin position="45"/>
        <end position="90"/>
    </location>
</feature>
<evidence type="ECO:0000313" key="2">
    <source>
        <dbReference type="EMBL" id="MEA1079517.1"/>
    </source>
</evidence>
<feature type="region of interest" description="Disordered" evidence="1">
    <location>
        <begin position="41"/>
        <end position="90"/>
    </location>
</feature>
<evidence type="ECO:0000256" key="1">
    <source>
        <dbReference type="SAM" id="MobiDB-lite"/>
    </source>
</evidence>
<keyword evidence="3" id="KW-1185">Reference proteome</keyword>
<dbReference type="PANTHER" id="PTHR24637">
    <property type="entry name" value="COLLAGEN"/>
    <property type="match status" value="1"/>
</dbReference>
<dbReference type="Proteomes" id="UP001305746">
    <property type="component" value="Unassembled WGS sequence"/>
</dbReference>
<dbReference type="Pfam" id="PF01391">
    <property type="entry name" value="Collagen"/>
    <property type="match status" value="1"/>
</dbReference>
<accession>A0ABU5NUU9</accession>
<protein>
    <recommendedName>
        <fullName evidence="4">Collagen triple helix repeat-containing protein</fullName>
    </recommendedName>
</protein>
<proteinExistence type="predicted"/>
<comment type="caution">
    <text evidence="2">The sequence shown here is derived from an EMBL/GenBank/DDBJ whole genome shotgun (WGS) entry which is preliminary data.</text>
</comment>
<evidence type="ECO:0008006" key="4">
    <source>
        <dbReference type="Google" id="ProtNLM"/>
    </source>
</evidence>
<dbReference type="RefSeq" id="WP_322854037.1">
    <property type="nucleotide sequence ID" value="NZ_JAYDCJ010000001.1"/>
</dbReference>
<dbReference type="InterPro" id="IPR008160">
    <property type="entry name" value="Collagen"/>
</dbReference>
<organism evidence="2 3">
    <name type="scientific">Marinobacter qingdaonensis</name>
    <dbReference type="NCBI Taxonomy" id="3108486"/>
    <lineage>
        <taxon>Bacteria</taxon>
        <taxon>Pseudomonadati</taxon>
        <taxon>Pseudomonadota</taxon>
        <taxon>Gammaproteobacteria</taxon>
        <taxon>Pseudomonadales</taxon>
        <taxon>Marinobacteraceae</taxon>
        <taxon>Marinobacter</taxon>
    </lineage>
</organism>
<sequence>MGPAGPAGADGADGKTISSTEINPQGELVITYSDASVVNAGPVKGADGADGPQGPAGPAGADGAQGPVGPSGPAGDAGPAGPAGADGAAGAEGVSVVSSTINEQNHLILTLSDATEIDAGLIEASGGPRIGEILRFSGAEPDAKWRRADGSAYAEAEHPELAASGLSANQSVPGGVESMTFTEYYSGFENSNQGDIRVRFSKYDANRITVAGNDKYPTLIDLSDLSKKCRMLLRSGGTAISNAYNFHVHHELEQAGYMPGLMSASAGMLAFDVPSTLAPTTSYVYVDVENYRIVYSTDVVGAPAEMTPAFCKDNLWSFYDGSQIICVTLSDTYECYIISSDDAGATFTYRAKVPGYDSNKRAYNCVRGSDGSFVVMTGEDVRYYASLDDFSAGNAIVIQILTAYYAAGLQAAYSADLGKWMIVEGSNSLYTTGNVVFYDPATNTTETHLYADYAGANVRAQIVPVSGGFLFYSGFDSKIVYYTSASTPTEMTTASADSAYSNAATTVSYSYFDEANSVYLLSGGSDSKMLQSYVVNIGAITSYFLPNVPDSGDGRAYIRVEN</sequence>
<dbReference type="InterPro" id="IPR011047">
    <property type="entry name" value="Quinoprotein_ADH-like_sf"/>
</dbReference>
<gene>
    <name evidence="2" type="ORF">U5822_02475</name>
</gene>